<evidence type="ECO:0000313" key="1">
    <source>
        <dbReference type="EMBL" id="CCD18599.1"/>
    </source>
</evidence>
<dbReference type="AlphaFoldDB" id="F9WM48"/>
<gene>
    <name evidence="1" type="ORF">TvY486_0012970</name>
</gene>
<reference evidence="1 2" key="1">
    <citation type="journal article" date="2012" name="Proc. Natl. Acad. Sci. U.S.A.">
        <title>Antigenic diversity is generated by distinct evolutionary mechanisms in African trypanosome species.</title>
        <authorList>
            <person name="Jackson A.P."/>
            <person name="Berry A."/>
            <person name="Aslett M."/>
            <person name="Allison H.C."/>
            <person name="Burton P."/>
            <person name="Vavrova-Anderson J."/>
            <person name="Brown R."/>
            <person name="Browne H."/>
            <person name="Corton N."/>
            <person name="Hauser H."/>
            <person name="Gamble J."/>
            <person name="Gilderthorp R."/>
            <person name="Marcello L."/>
            <person name="McQuillan J."/>
            <person name="Otto T.D."/>
            <person name="Quail M.A."/>
            <person name="Sanders M.J."/>
            <person name="van Tonder A."/>
            <person name="Ginger M.L."/>
            <person name="Field M.C."/>
            <person name="Barry J.D."/>
            <person name="Hertz-Fowler C."/>
            <person name="Berriman M."/>
        </authorList>
    </citation>
    <scope>NUCLEOTIDE SEQUENCE</scope>
    <source>
        <strain evidence="1 2">Y486</strain>
    </source>
</reference>
<evidence type="ECO:0008006" key="3">
    <source>
        <dbReference type="Google" id="ProtNLM"/>
    </source>
</evidence>
<dbReference type="NCBIfam" id="TIGR01631">
    <property type="entry name" value="Trypano_RHS"/>
    <property type="match status" value="1"/>
</dbReference>
<proteinExistence type="predicted"/>
<dbReference type="VEuPathDB" id="TriTrypDB:TvY486_0012970"/>
<dbReference type="InterPro" id="IPR006518">
    <property type="entry name" value="Trypano_RHS"/>
</dbReference>
<accession>F9WM48</accession>
<name>F9WM48_TRYVY</name>
<dbReference type="Proteomes" id="UP000009027">
    <property type="component" value="Unassembled WGS sequence"/>
</dbReference>
<feature type="non-terminal residue" evidence="1">
    <location>
        <position position="201"/>
    </location>
</feature>
<evidence type="ECO:0000313" key="2">
    <source>
        <dbReference type="Proteomes" id="UP000009027"/>
    </source>
</evidence>
<keyword evidence="2" id="KW-1185">Reference proteome</keyword>
<organism evidence="1 2">
    <name type="scientific">Trypanosoma vivax (strain Y486)</name>
    <dbReference type="NCBI Taxonomy" id="1055687"/>
    <lineage>
        <taxon>Eukaryota</taxon>
        <taxon>Discoba</taxon>
        <taxon>Euglenozoa</taxon>
        <taxon>Kinetoplastea</taxon>
        <taxon>Metakinetoplastina</taxon>
        <taxon>Trypanosomatida</taxon>
        <taxon>Trypanosomatidae</taxon>
        <taxon>Trypanosoma</taxon>
        <taxon>Duttonella</taxon>
    </lineage>
</organism>
<dbReference type="EMBL" id="CAEX01001495">
    <property type="protein sequence ID" value="CCD18599.1"/>
    <property type="molecule type" value="Genomic_DNA"/>
</dbReference>
<sequence length="201" mass="22757">MICLFLRKELFEQVPRDLVKFRESEGMELLECDSMMCRNVGAGLYPKELAFIDKGGNRKLRSGVLYVPCDSCFPVLDGFFVVKGEPRNVVALQATIAKQHHTTVSKVVLLKKGLAKCFCDWNIFTDGLRWEMIYVQPAGGNVIKTKQLWRNAEATEEAVLTFWKSVEQYQVSLKPASYSGQRAAAHVTELTKIFGEVEIEK</sequence>
<protein>
    <recommendedName>
        <fullName evidence="3">Retrotransposon hot spot (RHS) protein</fullName>
    </recommendedName>
</protein>